<dbReference type="AlphaFoldDB" id="A0AAV8YPJ0"/>
<comment type="caution">
    <text evidence="1">The sequence shown here is derived from an EMBL/GenBank/DDBJ whole genome shotgun (WGS) entry which is preliminary data.</text>
</comment>
<accession>A0AAV8YPJ0</accession>
<reference evidence="1" key="1">
    <citation type="journal article" date="2023" name="Insect Mol. Biol.">
        <title>Genome sequencing provides insights into the evolution of gene families encoding plant cell wall-degrading enzymes in longhorned beetles.</title>
        <authorList>
            <person name="Shin N.R."/>
            <person name="Okamura Y."/>
            <person name="Kirsch R."/>
            <person name="Pauchet Y."/>
        </authorList>
    </citation>
    <scope>NUCLEOTIDE SEQUENCE</scope>
    <source>
        <strain evidence="1">RBIC_L_NR</strain>
    </source>
</reference>
<organism evidence="1 2">
    <name type="scientific">Rhamnusium bicolor</name>
    <dbReference type="NCBI Taxonomy" id="1586634"/>
    <lineage>
        <taxon>Eukaryota</taxon>
        <taxon>Metazoa</taxon>
        <taxon>Ecdysozoa</taxon>
        <taxon>Arthropoda</taxon>
        <taxon>Hexapoda</taxon>
        <taxon>Insecta</taxon>
        <taxon>Pterygota</taxon>
        <taxon>Neoptera</taxon>
        <taxon>Endopterygota</taxon>
        <taxon>Coleoptera</taxon>
        <taxon>Polyphaga</taxon>
        <taxon>Cucujiformia</taxon>
        <taxon>Chrysomeloidea</taxon>
        <taxon>Cerambycidae</taxon>
        <taxon>Lepturinae</taxon>
        <taxon>Rhagiini</taxon>
        <taxon>Rhamnusium</taxon>
    </lineage>
</organism>
<dbReference type="Proteomes" id="UP001162156">
    <property type="component" value="Unassembled WGS sequence"/>
</dbReference>
<sequence>MACARPTKWRPSTTTYDYNYGVGLNFYQPMVDYIEEKDRGRKAGYPHLPWSDELSLDQYDPAKIKSYSHDDLTRISRKTEASAKEKLRDFKSCASSNFILTKSVSAASITQKVKTETRKKKTLIKDIKKLKSKMYEDFGDYVPRKNKEIEEQLMASQKYLRGKSAKGIEAQLLSESRKAIAEGIHQDSIKVQRKQVHQTHHGYRQHVNFMDKRMQVQLEDSFIEPLDNLSAELKCFDRRSTHFYIDQR</sequence>
<protein>
    <recommendedName>
        <fullName evidence="3">Paramyosin, short form-like</fullName>
    </recommendedName>
</protein>
<evidence type="ECO:0000313" key="1">
    <source>
        <dbReference type="EMBL" id="KAJ8952448.1"/>
    </source>
</evidence>
<gene>
    <name evidence="1" type="ORF">NQ314_007521</name>
</gene>
<dbReference type="EMBL" id="JANEYF010002024">
    <property type="protein sequence ID" value="KAJ8952448.1"/>
    <property type="molecule type" value="Genomic_DNA"/>
</dbReference>
<evidence type="ECO:0000313" key="2">
    <source>
        <dbReference type="Proteomes" id="UP001162156"/>
    </source>
</evidence>
<evidence type="ECO:0008006" key="3">
    <source>
        <dbReference type="Google" id="ProtNLM"/>
    </source>
</evidence>
<name>A0AAV8YPJ0_9CUCU</name>
<proteinExistence type="predicted"/>
<keyword evidence="2" id="KW-1185">Reference proteome</keyword>